<name>A0A7I8IJS5_SPIIN</name>
<evidence type="ECO:0000313" key="2">
    <source>
        <dbReference type="Proteomes" id="UP001189122"/>
    </source>
</evidence>
<reference evidence="1 2" key="1">
    <citation type="submission" date="2019-12" db="EMBL/GenBank/DDBJ databases">
        <authorList>
            <person name="Scholz U."/>
            <person name="Mascher M."/>
            <person name="Fiebig A."/>
        </authorList>
    </citation>
    <scope>NUCLEOTIDE SEQUENCE</scope>
</reference>
<dbReference type="EMBL" id="CACRZD030000004">
    <property type="protein sequence ID" value="CAA6658088.1"/>
    <property type="molecule type" value="Genomic_DNA"/>
</dbReference>
<dbReference type="EMBL" id="LR743591">
    <property type="protein sequence ID" value="CAA2618371.1"/>
    <property type="molecule type" value="Genomic_DNA"/>
</dbReference>
<sequence>MSSSVEIEHKALWAIKNYVWMKNQLLRNEAYENHRIYKEKTKTFHDKYISRKKFDVGQKVAAWEATHVFISCLIFFKLVFLEFRSTTRPFLTFQSPRHILLKFEITAIKKIVLIYF</sequence>
<evidence type="ECO:0000313" key="1">
    <source>
        <dbReference type="EMBL" id="CAA2618371.1"/>
    </source>
</evidence>
<proteinExistence type="predicted"/>
<dbReference type="AlphaFoldDB" id="A0A7I8IJS5"/>
<dbReference type="Proteomes" id="UP001189122">
    <property type="component" value="Unassembled WGS sequence"/>
</dbReference>
<keyword evidence="2" id="KW-1185">Reference proteome</keyword>
<organism evidence="1">
    <name type="scientific">Spirodela intermedia</name>
    <name type="common">Intermediate duckweed</name>
    <dbReference type="NCBI Taxonomy" id="51605"/>
    <lineage>
        <taxon>Eukaryota</taxon>
        <taxon>Viridiplantae</taxon>
        <taxon>Streptophyta</taxon>
        <taxon>Embryophyta</taxon>
        <taxon>Tracheophyta</taxon>
        <taxon>Spermatophyta</taxon>
        <taxon>Magnoliopsida</taxon>
        <taxon>Liliopsida</taxon>
        <taxon>Araceae</taxon>
        <taxon>Lemnoideae</taxon>
        <taxon>Spirodela</taxon>
    </lineage>
</organism>
<protein>
    <submittedName>
        <fullName evidence="1">Uncharacterized protein</fullName>
    </submittedName>
</protein>
<gene>
    <name evidence="1" type="ORF">SI7747_04004538</name>
</gene>
<accession>A0A7I8IJS5</accession>